<evidence type="ECO:0000256" key="1">
    <source>
        <dbReference type="ARBA" id="ARBA00022723"/>
    </source>
</evidence>
<sequence>VWRKDVKRACNVGRNCQQSNLRVKPEKGKAILWYSHEINDDTGWLGGSDPYSVHGGCDVKKGGKWIANNWISVSENRNDDIEFWVKYLHKSVHNADRKQTESSSGDESGALFDEISNAVESENTRKEEDDNTVFDTLELSDMENIKNREEL</sequence>
<organism evidence="5 6">
    <name type="scientific">Paramuricea clavata</name>
    <name type="common">Red gorgonian</name>
    <name type="synonym">Violescent sea-whip</name>
    <dbReference type="NCBI Taxonomy" id="317549"/>
    <lineage>
        <taxon>Eukaryota</taxon>
        <taxon>Metazoa</taxon>
        <taxon>Cnidaria</taxon>
        <taxon>Anthozoa</taxon>
        <taxon>Octocorallia</taxon>
        <taxon>Malacalcyonacea</taxon>
        <taxon>Plexauridae</taxon>
        <taxon>Paramuricea</taxon>
    </lineage>
</organism>
<protein>
    <submittedName>
        <fullName evidence="5">Transmembrane prolyl 4-hydroxylase-like</fullName>
    </submittedName>
</protein>
<dbReference type="InterPro" id="IPR045054">
    <property type="entry name" value="P4HA-like"/>
</dbReference>
<evidence type="ECO:0000256" key="2">
    <source>
        <dbReference type="ARBA" id="ARBA00022896"/>
    </source>
</evidence>
<dbReference type="OrthoDB" id="5954436at2759"/>
<dbReference type="GO" id="GO:0031418">
    <property type="term" value="F:L-ascorbic acid binding"/>
    <property type="evidence" value="ECO:0007669"/>
    <property type="project" value="UniProtKB-KW"/>
</dbReference>
<dbReference type="PANTHER" id="PTHR10869">
    <property type="entry name" value="PROLYL 4-HYDROXYLASE ALPHA SUBUNIT"/>
    <property type="match status" value="1"/>
</dbReference>
<name>A0A7D9J861_PARCT</name>
<proteinExistence type="predicted"/>
<evidence type="ECO:0000313" key="5">
    <source>
        <dbReference type="EMBL" id="CAB4024187.1"/>
    </source>
</evidence>
<accession>A0A7D9J861</accession>
<dbReference type="GO" id="GO:0005783">
    <property type="term" value="C:endoplasmic reticulum"/>
    <property type="evidence" value="ECO:0007669"/>
    <property type="project" value="TreeGrafter"/>
</dbReference>
<dbReference type="Gene3D" id="2.60.120.620">
    <property type="entry name" value="q2cbj1_9rhob like domain"/>
    <property type="match status" value="1"/>
</dbReference>
<evidence type="ECO:0000256" key="4">
    <source>
        <dbReference type="SAM" id="MobiDB-lite"/>
    </source>
</evidence>
<keyword evidence="3" id="KW-0408">Iron</keyword>
<keyword evidence="5" id="KW-0812">Transmembrane</keyword>
<dbReference type="Proteomes" id="UP001152795">
    <property type="component" value="Unassembled WGS sequence"/>
</dbReference>
<keyword evidence="5" id="KW-0472">Membrane</keyword>
<dbReference type="PANTHER" id="PTHR10869:SF246">
    <property type="entry name" value="TRANSMEMBRANE PROLYL 4-HYDROXYLASE"/>
    <property type="match status" value="1"/>
</dbReference>
<dbReference type="GO" id="GO:0046872">
    <property type="term" value="F:metal ion binding"/>
    <property type="evidence" value="ECO:0007669"/>
    <property type="project" value="UniProtKB-KW"/>
</dbReference>
<keyword evidence="1" id="KW-0479">Metal-binding</keyword>
<feature type="region of interest" description="Disordered" evidence="4">
    <location>
        <begin position="94"/>
        <end position="138"/>
    </location>
</feature>
<keyword evidence="2" id="KW-0847">Vitamin C</keyword>
<dbReference type="GO" id="GO:0004656">
    <property type="term" value="F:procollagen-proline 4-dioxygenase activity"/>
    <property type="evidence" value="ECO:0007669"/>
    <property type="project" value="TreeGrafter"/>
</dbReference>
<evidence type="ECO:0000313" key="6">
    <source>
        <dbReference type="Proteomes" id="UP001152795"/>
    </source>
</evidence>
<comment type="caution">
    <text evidence="5">The sequence shown here is derived from an EMBL/GenBank/DDBJ whole genome shotgun (WGS) entry which is preliminary data.</text>
</comment>
<gene>
    <name evidence="5" type="ORF">PACLA_8A089659</name>
</gene>
<reference evidence="5" key="1">
    <citation type="submission" date="2020-04" db="EMBL/GenBank/DDBJ databases">
        <authorList>
            <person name="Alioto T."/>
            <person name="Alioto T."/>
            <person name="Gomez Garrido J."/>
        </authorList>
    </citation>
    <scope>NUCLEOTIDE SEQUENCE</scope>
    <source>
        <strain evidence="5">A484AB</strain>
    </source>
</reference>
<keyword evidence="6" id="KW-1185">Reference proteome</keyword>
<dbReference type="EMBL" id="CACRXK020012890">
    <property type="protein sequence ID" value="CAB4024187.1"/>
    <property type="molecule type" value="Genomic_DNA"/>
</dbReference>
<dbReference type="AlphaFoldDB" id="A0A7D9J861"/>
<evidence type="ECO:0000256" key="3">
    <source>
        <dbReference type="ARBA" id="ARBA00023004"/>
    </source>
</evidence>
<feature type="non-terminal residue" evidence="5">
    <location>
        <position position="1"/>
    </location>
</feature>